<feature type="transmembrane region" description="Helical" evidence="6">
    <location>
        <begin position="291"/>
        <end position="310"/>
    </location>
</feature>
<feature type="transmembrane region" description="Helical" evidence="6">
    <location>
        <begin position="87"/>
        <end position="107"/>
    </location>
</feature>
<keyword evidence="9" id="KW-1185">Reference proteome</keyword>
<dbReference type="SUPFAM" id="SSF103481">
    <property type="entry name" value="Multidrug resistance efflux transporter EmrE"/>
    <property type="match status" value="2"/>
</dbReference>
<dbReference type="GO" id="GO:0022857">
    <property type="term" value="F:transmembrane transporter activity"/>
    <property type="evidence" value="ECO:0007669"/>
    <property type="project" value="InterPro"/>
</dbReference>
<comment type="caution">
    <text evidence="8">The sequence shown here is derived from an EMBL/GenBank/DDBJ whole genome shotgun (WGS) entry which is preliminary data.</text>
</comment>
<comment type="similarity">
    <text evidence="2">Belongs to the drug/metabolite transporter (DMT) superfamily. Plant drug/metabolite exporter (P-DME) (TC 2.A.7.4) family.</text>
</comment>
<reference evidence="8" key="1">
    <citation type="submission" date="2017-07" db="EMBL/GenBank/DDBJ databases">
        <title>Taro Niue Genome Assembly and Annotation.</title>
        <authorList>
            <person name="Atibalentja N."/>
            <person name="Keating K."/>
            <person name="Fields C.J."/>
        </authorList>
    </citation>
    <scope>NUCLEOTIDE SEQUENCE</scope>
    <source>
        <strain evidence="8">Niue_2</strain>
        <tissue evidence="8">Leaf</tissue>
    </source>
</reference>
<feature type="domain" description="EamA" evidence="7">
    <location>
        <begin position="22"/>
        <end position="131"/>
    </location>
</feature>
<organism evidence="8 9">
    <name type="scientific">Colocasia esculenta</name>
    <name type="common">Wild taro</name>
    <name type="synonym">Arum esculentum</name>
    <dbReference type="NCBI Taxonomy" id="4460"/>
    <lineage>
        <taxon>Eukaryota</taxon>
        <taxon>Viridiplantae</taxon>
        <taxon>Streptophyta</taxon>
        <taxon>Embryophyta</taxon>
        <taxon>Tracheophyta</taxon>
        <taxon>Spermatophyta</taxon>
        <taxon>Magnoliopsida</taxon>
        <taxon>Liliopsida</taxon>
        <taxon>Araceae</taxon>
        <taxon>Aroideae</taxon>
        <taxon>Colocasieae</taxon>
        <taxon>Colocasia</taxon>
    </lineage>
</organism>
<gene>
    <name evidence="8" type="ORF">Taro_037880</name>
</gene>
<dbReference type="InterPro" id="IPR030184">
    <property type="entry name" value="WAT1-related"/>
</dbReference>
<comment type="subcellular location">
    <subcellularLocation>
        <location evidence="1">Membrane</location>
        <topology evidence="1">Multi-pass membrane protein</topology>
    </subcellularLocation>
</comment>
<keyword evidence="4 6" id="KW-1133">Transmembrane helix</keyword>
<keyword evidence="3 6" id="KW-0812">Transmembrane</keyword>
<sequence length="497" mass="54068">MGLAGAGGGRWEGAPWRSHGAMVAVQLISGGYHVVMKVALDVGVNQVVFCVFRDLLALSVLAPVAYFREKHLRAHFPLTQHLLTSSFFLGLTGIFGNHLLFLIGLSYTSPSYAAAIQPAIPVFTFLLAAAMGYHLFLNHDPEILLLDSDTCSTESVNLLRIEGQAKVGGAAICVSGAMLMLLFRGPAVIGDSYLDFAAQSEISAKPQPEPSGWFTSVLLTFGLELWHIGVLCLIGNCFCMATYIALQAPLLVKYPASISLTAYSYFFGALLMMVLGSLSTNYQTDWSLTQTQIVAVLYAGIIASALNYGLLTWSNKILGAALVALYLPLQPVATAILSTLFLGSPIYLGSILGGFLIVTGLNLVTWARYKERQVITHIQYADQGTEYSQGEDLRVTRIQNILSSASVSTAFPRPGPESGKVSIKKRGQMLIDPQRQRERATLRSAEGSLFCEREGRLPPRPPKIVRILSFPSPGNFQTVHLGPEMEQDEWDWPCCLS</sequence>
<feature type="transmembrane region" description="Helical" evidence="6">
    <location>
        <begin position="346"/>
        <end position="367"/>
    </location>
</feature>
<feature type="transmembrane region" description="Helical" evidence="6">
    <location>
        <begin position="317"/>
        <end position="340"/>
    </location>
</feature>
<feature type="domain" description="EamA" evidence="7">
    <location>
        <begin position="228"/>
        <end position="365"/>
    </location>
</feature>
<protein>
    <recommendedName>
        <fullName evidence="7">EamA domain-containing protein</fullName>
    </recommendedName>
</protein>
<evidence type="ECO:0000256" key="2">
    <source>
        <dbReference type="ARBA" id="ARBA00007635"/>
    </source>
</evidence>
<feature type="transmembrane region" description="Helical" evidence="6">
    <location>
        <begin position="258"/>
        <end position="279"/>
    </location>
</feature>
<evidence type="ECO:0000256" key="5">
    <source>
        <dbReference type="ARBA" id="ARBA00023136"/>
    </source>
</evidence>
<keyword evidence="5 6" id="KW-0472">Membrane</keyword>
<dbReference type="GO" id="GO:0016020">
    <property type="term" value="C:membrane"/>
    <property type="evidence" value="ECO:0007669"/>
    <property type="project" value="UniProtKB-SubCell"/>
</dbReference>
<dbReference type="OrthoDB" id="1728340at2759"/>
<accession>A0A843WB38</accession>
<dbReference type="EMBL" id="NMUH01003341">
    <property type="protein sequence ID" value="MQM05076.1"/>
    <property type="molecule type" value="Genomic_DNA"/>
</dbReference>
<evidence type="ECO:0000256" key="4">
    <source>
        <dbReference type="ARBA" id="ARBA00022989"/>
    </source>
</evidence>
<evidence type="ECO:0000313" key="8">
    <source>
        <dbReference type="EMBL" id="MQM05076.1"/>
    </source>
</evidence>
<dbReference type="InterPro" id="IPR000620">
    <property type="entry name" value="EamA_dom"/>
</dbReference>
<dbReference type="PANTHER" id="PTHR31218">
    <property type="entry name" value="WAT1-RELATED PROTEIN"/>
    <property type="match status" value="1"/>
</dbReference>
<dbReference type="Proteomes" id="UP000652761">
    <property type="component" value="Unassembled WGS sequence"/>
</dbReference>
<evidence type="ECO:0000256" key="6">
    <source>
        <dbReference type="SAM" id="Phobius"/>
    </source>
</evidence>
<dbReference type="AlphaFoldDB" id="A0A843WB38"/>
<evidence type="ECO:0000259" key="7">
    <source>
        <dbReference type="Pfam" id="PF00892"/>
    </source>
</evidence>
<dbReference type="Pfam" id="PF00892">
    <property type="entry name" value="EamA"/>
    <property type="match status" value="2"/>
</dbReference>
<name>A0A843WB38_COLES</name>
<feature type="transmembrane region" description="Helical" evidence="6">
    <location>
        <begin position="119"/>
        <end position="137"/>
    </location>
</feature>
<evidence type="ECO:0000313" key="9">
    <source>
        <dbReference type="Proteomes" id="UP000652761"/>
    </source>
</evidence>
<evidence type="ECO:0000256" key="3">
    <source>
        <dbReference type="ARBA" id="ARBA00022692"/>
    </source>
</evidence>
<feature type="non-terminal residue" evidence="8">
    <location>
        <position position="1"/>
    </location>
</feature>
<evidence type="ECO:0000256" key="1">
    <source>
        <dbReference type="ARBA" id="ARBA00004141"/>
    </source>
</evidence>
<dbReference type="InterPro" id="IPR037185">
    <property type="entry name" value="EmrE-like"/>
</dbReference>
<proteinExistence type="inferred from homology"/>